<protein>
    <submittedName>
        <fullName evidence="1">Uncharacterized protein</fullName>
    </submittedName>
</protein>
<dbReference type="EMBL" id="CM046397">
    <property type="protein sequence ID" value="KAI8535995.1"/>
    <property type="molecule type" value="Genomic_DNA"/>
</dbReference>
<sequence>MARAMVLLWACSLLLVSANVSEAIGVNWGNTLSSHNLLPSVVVRLLKDNGIDKVKLFDSDPWIVKAFAGSGIEVILGIPNNDLKRLSDDYGQAQDWVKQNLTKHLYQGGVDIKFVAVGNEPFLKSYNGSYLHITLPAMKNVQKAINEAGHGENVKVTTPLNADVYESAGSTVPSAGDFRSDVRSLMVEMVRWLDSINAPFLVNIYPYLSLYQNPDFPVDFAFFDGNAKPLQDKGITYTNMFDANLDTLVWSLRKAGVPKLDIIVGEAGWPTDGDKDANVKYAKRFYDGFLKKIASNKGTPLRPGHMEAYLFGLLDEDMKSIAPGNFERHWGIFRFDGQPKFEMDFTGKGNDKMPVAAKDVQYLAKRWCVFNKDVKNMSLVAPNMNYACSAADCTPLGYGSSCNNLDMYGNISYAFNMYYQMNDQSAEACVFQGLATLDVKDPSNGTCVFPIQIQSAGTQLGIMSRVSVVVSLLVFLALF</sequence>
<accession>A0ACC0M564</accession>
<dbReference type="Proteomes" id="UP001062846">
    <property type="component" value="Chromosome 10"/>
</dbReference>
<organism evidence="1 2">
    <name type="scientific">Rhododendron molle</name>
    <name type="common">Chinese azalea</name>
    <name type="synonym">Azalea mollis</name>
    <dbReference type="NCBI Taxonomy" id="49168"/>
    <lineage>
        <taxon>Eukaryota</taxon>
        <taxon>Viridiplantae</taxon>
        <taxon>Streptophyta</taxon>
        <taxon>Embryophyta</taxon>
        <taxon>Tracheophyta</taxon>
        <taxon>Spermatophyta</taxon>
        <taxon>Magnoliopsida</taxon>
        <taxon>eudicotyledons</taxon>
        <taxon>Gunneridae</taxon>
        <taxon>Pentapetalae</taxon>
        <taxon>asterids</taxon>
        <taxon>Ericales</taxon>
        <taxon>Ericaceae</taxon>
        <taxon>Ericoideae</taxon>
        <taxon>Rhodoreae</taxon>
        <taxon>Rhododendron</taxon>
    </lineage>
</organism>
<gene>
    <name evidence="1" type="ORF">RHMOL_Rhmol10G0220400</name>
</gene>
<reference evidence="1" key="1">
    <citation type="submission" date="2022-02" db="EMBL/GenBank/DDBJ databases">
        <title>Plant Genome Project.</title>
        <authorList>
            <person name="Zhang R.-G."/>
        </authorList>
    </citation>
    <scope>NUCLEOTIDE SEQUENCE</scope>
    <source>
        <strain evidence="1">AT1</strain>
    </source>
</reference>
<keyword evidence="2" id="KW-1185">Reference proteome</keyword>
<comment type="caution">
    <text evidence="1">The sequence shown here is derived from an EMBL/GenBank/DDBJ whole genome shotgun (WGS) entry which is preliminary data.</text>
</comment>
<evidence type="ECO:0000313" key="2">
    <source>
        <dbReference type="Proteomes" id="UP001062846"/>
    </source>
</evidence>
<evidence type="ECO:0000313" key="1">
    <source>
        <dbReference type="EMBL" id="KAI8535995.1"/>
    </source>
</evidence>
<name>A0ACC0M564_RHOML</name>
<proteinExistence type="predicted"/>